<organism evidence="1">
    <name type="scientific">marine metagenome</name>
    <dbReference type="NCBI Taxonomy" id="408172"/>
    <lineage>
        <taxon>unclassified sequences</taxon>
        <taxon>metagenomes</taxon>
        <taxon>ecological metagenomes</taxon>
    </lineage>
</organism>
<accession>A0A382GB87</accession>
<dbReference type="AlphaFoldDB" id="A0A382GB87"/>
<protein>
    <submittedName>
        <fullName evidence="1">Uncharacterized protein</fullName>
    </submittedName>
</protein>
<reference evidence="1" key="1">
    <citation type="submission" date="2018-05" db="EMBL/GenBank/DDBJ databases">
        <authorList>
            <person name="Lanie J.A."/>
            <person name="Ng W.-L."/>
            <person name="Kazmierczak K.M."/>
            <person name="Andrzejewski T.M."/>
            <person name="Davidsen T.M."/>
            <person name="Wayne K.J."/>
            <person name="Tettelin H."/>
            <person name="Glass J.I."/>
            <person name="Rusch D."/>
            <person name="Podicherti R."/>
            <person name="Tsui H.-C.T."/>
            <person name="Winkler M.E."/>
        </authorList>
    </citation>
    <scope>NUCLEOTIDE SEQUENCE</scope>
</reference>
<name>A0A382GB87_9ZZZZ</name>
<feature type="non-terminal residue" evidence="1">
    <location>
        <position position="36"/>
    </location>
</feature>
<sequence length="36" mass="4029">VLSGSTLSTIKDCLKALILIQEKKRHQQPPSRRAIV</sequence>
<gene>
    <name evidence="1" type="ORF">METZ01_LOCUS224939</name>
</gene>
<feature type="non-terminal residue" evidence="1">
    <location>
        <position position="1"/>
    </location>
</feature>
<evidence type="ECO:0000313" key="1">
    <source>
        <dbReference type="EMBL" id="SVB72085.1"/>
    </source>
</evidence>
<proteinExistence type="predicted"/>
<dbReference type="EMBL" id="UINC01054409">
    <property type="protein sequence ID" value="SVB72085.1"/>
    <property type="molecule type" value="Genomic_DNA"/>
</dbReference>